<dbReference type="InterPro" id="IPR003698">
    <property type="entry name" value="Lipoyl_synth"/>
</dbReference>
<dbReference type="InterPro" id="IPR007197">
    <property type="entry name" value="rSAM"/>
</dbReference>
<keyword evidence="6 9" id="KW-0408">Iron</keyword>
<dbReference type="GO" id="GO:0016992">
    <property type="term" value="F:lipoate synthase activity"/>
    <property type="evidence" value="ECO:0007669"/>
    <property type="project" value="UniProtKB-UniRule"/>
</dbReference>
<accession>A0A1H3W8H4</accession>
<dbReference type="GO" id="GO:0051539">
    <property type="term" value="F:4 iron, 4 sulfur cluster binding"/>
    <property type="evidence" value="ECO:0007669"/>
    <property type="project" value="UniProtKB-UniRule"/>
</dbReference>
<dbReference type="PANTHER" id="PTHR10949:SF0">
    <property type="entry name" value="LIPOYL SYNTHASE, MITOCHONDRIAL"/>
    <property type="match status" value="1"/>
</dbReference>
<keyword evidence="12" id="KW-1185">Reference proteome</keyword>
<dbReference type="SFLD" id="SFLDG01058">
    <property type="entry name" value="lipoyl_synthase_like"/>
    <property type="match status" value="1"/>
</dbReference>
<dbReference type="NCBIfam" id="NF004019">
    <property type="entry name" value="PRK05481.1"/>
    <property type="match status" value="1"/>
</dbReference>
<evidence type="ECO:0000256" key="4">
    <source>
        <dbReference type="ARBA" id="ARBA00022691"/>
    </source>
</evidence>
<comment type="cofactor">
    <cofactor evidence="9">
        <name>[4Fe-4S] cluster</name>
        <dbReference type="ChEBI" id="CHEBI:49883"/>
    </cofactor>
    <text evidence="9">Binds 2 [4Fe-4S] clusters per subunit. One cluster is coordinated with 3 cysteines and an exchangeable S-adenosyl-L-methionine.</text>
</comment>
<protein>
    <recommendedName>
        <fullName evidence="9">Lipoyl synthase</fullName>
        <ecNumber evidence="9">2.8.1.8</ecNumber>
    </recommendedName>
    <alternativeName>
        <fullName evidence="9">Lip-syn</fullName>
        <shortName evidence="9">LS</shortName>
    </alternativeName>
    <alternativeName>
        <fullName evidence="9">Lipoate synthase</fullName>
    </alternativeName>
    <alternativeName>
        <fullName evidence="9">Lipoic acid synthase</fullName>
    </alternativeName>
    <alternativeName>
        <fullName evidence="9">Sulfur insertion protein LipA</fullName>
    </alternativeName>
</protein>
<feature type="binding site" evidence="9">
    <location>
        <position position="38"/>
    </location>
    <ligand>
        <name>[4Fe-4S] cluster</name>
        <dbReference type="ChEBI" id="CHEBI:49883"/>
        <label>1</label>
    </ligand>
</feature>
<feature type="binding site" evidence="9">
    <location>
        <position position="68"/>
    </location>
    <ligand>
        <name>[4Fe-4S] cluster</name>
        <dbReference type="ChEBI" id="CHEBI:49883"/>
        <label>2</label>
        <note>4Fe-4S-S-AdoMet</note>
    </ligand>
</feature>
<evidence type="ECO:0000256" key="8">
    <source>
        <dbReference type="ARBA" id="ARBA00047326"/>
    </source>
</evidence>
<comment type="catalytic activity">
    <reaction evidence="8 9">
        <text>[[Fe-S] cluster scaffold protein carrying a second [4Fe-4S](2+) cluster] + N(6)-octanoyl-L-lysyl-[protein] + 2 oxidized [2Fe-2S]-[ferredoxin] + 2 S-adenosyl-L-methionine + 4 H(+) = [[Fe-S] cluster scaffold protein] + N(6)-[(R)-dihydrolipoyl]-L-lysyl-[protein] + 4 Fe(3+) + 2 hydrogen sulfide + 2 5'-deoxyadenosine + 2 L-methionine + 2 reduced [2Fe-2S]-[ferredoxin]</text>
        <dbReference type="Rhea" id="RHEA:16585"/>
        <dbReference type="Rhea" id="RHEA-COMP:9928"/>
        <dbReference type="Rhea" id="RHEA-COMP:10000"/>
        <dbReference type="Rhea" id="RHEA-COMP:10001"/>
        <dbReference type="Rhea" id="RHEA-COMP:10475"/>
        <dbReference type="Rhea" id="RHEA-COMP:14568"/>
        <dbReference type="Rhea" id="RHEA-COMP:14569"/>
        <dbReference type="ChEBI" id="CHEBI:15378"/>
        <dbReference type="ChEBI" id="CHEBI:17319"/>
        <dbReference type="ChEBI" id="CHEBI:29034"/>
        <dbReference type="ChEBI" id="CHEBI:29919"/>
        <dbReference type="ChEBI" id="CHEBI:33722"/>
        <dbReference type="ChEBI" id="CHEBI:33737"/>
        <dbReference type="ChEBI" id="CHEBI:33738"/>
        <dbReference type="ChEBI" id="CHEBI:57844"/>
        <dbReference type="ChEBI" id="CHEBI:59789"/>
        <dbReference type="ChEBI" id="CHEBI:78809"/>
        <dbReference type="ChEBI" id="CHEBI:83100"/>
        <dbReference type="EC" id="2.8.1.8"/>
    </reaction>
</comment>
<dbReference type="InterPro" id="IPR058240">
    <property type="entry name" value="rSAM_sf"/>
</dbReference>
<dbReference type="SMART" id="SM00729">
    <property type="entry name" value="Elp3"/>
    <property type="match status" value="1"/>
</dbReference>
<evidence type="ECO:0000256" key="6">
    <source>
        <dbReference type="ARBA" id="ARBA00023004"/>
    </source>
</evidence>
<dbReference type="NCBIfam" id="TIGR00510">
    <property type="entry name" value="lipA"/>
    <property type="match status" value="1"/>
</dbReference>
<dbReference type="Proteomes" id="UP000199409">
    <property type="component" value="Unassembled WGS sequence"/>
</dbReference>
<dbReference type="HAMAP" id="MF_00206">
    <property type="entry name" value="Lipoyl_synth"/>
    <property type="match status" value="1"/>
</dbReference>
<dbReference type="SFLD" id="SFLDF00271">
    <property type="entry name" value="lipoyl_synthase"/>
    <property type="match status" value="1"/>
</dbReference>
<sequence length="290" mass="32684">MKEKHIRKPDWLKVKFPAGESYTRIDRYHRLNGLNSVCRSAACPNQGECWSKGTATFMILGTVCSRHCRFCNVGSGHPSPPDPEEPAKIAKAIYELQLKHAVITTVTRDDLVDGGASQFADLIKEIRKLTSECRIELLISDLQGNWDALKTILAEKPDILGHNVETVPRLYPQVRPEAEYQRSLSLLAETYQQDPKIITKSGLMLGMGETEDEVLQVMSDLRKHNCQLLTLGQYLAPTRDHFPVQRYVTPDEFSSYVEKGLALGFAHVEAGPLVRSSYHAEEQYDASRQE</sequence>
<evidence type="ECO:0000256" key="3">
    <source>
        <dbReference type="ARBA" id="ARBA00022679"/>
    </source>
</evidence>
<keyword evidence="7 9" id="KW-0411">Iron-sulfur</keyword>
<dbReference type="STRING" id="37625.SAMN05660420_00503"/>
<gene>
    <name evidence="9" type="primary">lipA</name>
    <name evidence="11" type="ORF">SAMN05660420_00503</name>
</gene>
<dbReference type="PIRSF" id="PIRSF005963">
    <property type="entry name" value="Lipoyl_synth"/>
    <property type="match status" value="1"/>
</dbReference>
<dbReference type="AlphaFoldDB" id="A0A1H3W8H4"/>
<dbReference type="CDD" id="cd01335">
    <property type="entry name" value="Radical_SAM"/>
    <property type="match status" value="1"/>
</dbReference>
<dbReference type="SFLD" id="SFLDS00029">
    <property type="entry name" value="Radical_SAM"/>
    <property type="match status" value="1"/>
</dbReference>
<evidence type="ECO:0000256" key="2">
    <source>
        <dbReference type="ARBA" id="ARBA00022490"/>
    </source>
</evidence>
<organism evidence="11 12">
    <name type="scientific">Desulfuromusa kysingii</name>
    <dbReference type="NCBI Taxonomy" id="37625"/>
    <lineage>
        <taxon>Bacteria</taxon>
        <taxon>Pseudomonadati</taxon>
        <taxon>Thermodesulfobacteriota</taxon>
        <taxon>Desulfuromonadia</taxon>
        <taxon>Desulfuromonadales</taxon>
        <taxon>Geopsychrobacteraceae</taxon>
        <taxon>Desulfuromusa</taxon>
    </lineage>
</organism>
<evidence type="ECO:0000256" key="9">
    <source>
        <dbReference type="HAMAP-Rule" id="MF_00206"/>
    </source>
</evidence>
<evidence type="ECO:0000256" key="1">
    <source>
        <dbReference type="ARBA" id="ARBA00022485"/>
    </source>
</evidence>
<dbReference type="GO" id="GO:0009249">
    <property type="term" value="P:protein lipoylation"/>
    <property type="evidence" value="ECO:0007669"/>
    <property type="project" value="UniProtKB-UniRule"/>
</dbReference>
<feature type="binding site" evidence="9">
    <location>
        <position position="43"/>
    </location>
    <ligand>
        <name>[4Fe-4S] cluster</name>
        <dbReference type="ChEBI" id="CHEBI:49883"/>
        <label>1</label>
    </ligand>
</feature>
<dbReference type="InterPro" id="IPR006638">
    <property type="entry name" value="Elp3/MiaA/NifB-like_rSAM"/>
</dbReference>
<dbReference type="GO" id="GO:0046872">
    <property type="term" value="F:metal ion binding"/>
    <property type="evidence" value="ECO:0007669"/>
    <property type="project" value="UniProtKB-KW"/>
</dbReference>
<evidence type="ECO:0000313" key="12">
    <source>
        <dbReference type="Proteomes" id="UP000199409"/>
    </source>
</evidence>
<proteinExistence type="inferred from homology"/>
<dbReference type="RefSeq" id="WP_092344362.1">
    <property type="nucleotide sequence ID" value="NZ_FNQN01000001.1"/>
</dbReference>
<evidence type="ECO:0000313" key="11">
    <source>
        <dbReference type="EMBL" id="SDZ82724.1"/>
    </source>
</evidence>
<dbReference type="UniPathway" id="UPA00538">
    <property type="reaction ID" value="UER00593"/>
</dbReference>
<dbReference type="Pfam" id="PF04055">
    <property type="entry name" value="Radical_SAM"/>
    <property type="match status" value="1"/>
</dbReference>
<feature type="binding site" evidence="9">
    <location>
        <position position="71"/>
    </location>
    <ligand>
        <name>[4Fe-4S] cluster</name>
        <dbReference type="ChEBI" id="CHEBI:49883"/>
        <label>2</label>
        <note>4Fe-4S-S-AdoMet</note>
    </ligand>
</feature>
<keyword evidence="2 9" id="KW-0963">Cytoplasm</keyword>
<comment type="subcellular location">
    <subcellularLocation>
        <location evidence="9">Cytoplasm</location>
    </subcellularLocation>
</comment>
<comment type="function">
    <text evidence="9">Catalyzes the radical-mediated insertion of two sulfur atoms into the C-6 and C-8 positions of the octanoyl moiety bound to the lipoyl domains of lipoate-dependent enzymes, thereby converting the octanoylated domains into lipoylated derivatives.</text>
</comment>
<feature type="binding site" evidence="9">
    <location>
        <position position="64"/>
    </location>
    <ligand>
        <name>[4Fe-4S] cluster</name>
        <dbReference type="ChEBI" id="CHEBI:49883"/>
        <label>2</label>
        <note>4Fe-4S-S-AdoMet</note>
    </ligand>
</feature>
<dbReference type="GO" id="GO:0005737">
    <property type="term" value="C:cytoplasm"/>
    <property type="evidence" value="ECO:0007669"/>
    <property type="project" value="UniProtKB-SubCell"/>
</dbReference>
<feature type="binding site" evidence="9">
    <location>
        <position position="49"/>
    </location>
    <ligand>
        <name>[4Fe-4S] cluster</name>
        <dbReference type="ChEBI" id="CHEBI:49883"/>
        <label>1</label>
    </ligand>
</feature>
<keyword evidence="1 9" id="KW-0004">4Fe-4S</keyword>
<dbReference type="PROSITE" id="PS51918">
    <property type="entry name" value="RADICAL_SAM"/>
    <property type="match status" value="1"/>
</dbReference>
<evidence type="ECO:0000256" key="5">
    <source>
        <dbReference type="ARBA" id="ARBA00022723"/>
    </source>
</evidence>
<feature type="binding site" evidence="9">
    <location>
        <position position="277"/>
    </location>
    <ligand>
        <name>[4Fe-4S] cluster</name>
        <dbReference type="ChEBI" id="CHEBI:49883"/>
        <label>1</label>
    </ligand>
</feature>
<dbReference type="InterPro" id="IPR013785">
    <property type="entry name" value="Aldolase_TIM"/>
</dbReference>
<evidence type="ECO:0000259" key="10">
    <source>
        <dbReference type="PROSITE" id="PS51918"/>
    </source>
</evidence>
<name>A0A1H3W8H4_9BACT</name>
<keyword evidence="3 9" id="KW-0808">Transferase</keyword>
<dbReference type="SUPFAM" id="SSF102114">
    <property type="entry name" value="Radical SAM enzymes"/>
    <property type="match status" value="1"/>
</dbReference>
<evidence type="ECO:0000256" key="7">
    <source>
        <dbReference type="ARBA" id="ARBA00023014"/>
    </source>
</evidence>
<dbReference type="OrthoDB" id="9787898at2"/>
<comment type="similarity">
    <text evidence="9">Belongs to the radical SAM superfamily. Lipoyl synthase family.</text>
</comment>
<keyword evidence="4 9" id="KW-0949">S-adenosyl-L-methionine</keyword>
<feature type="domain" description="Radical SAM core" evidence="10">
    <location>
        <begin position="50"/>
        <end position="266"/>
    </location>
</feature>
<dbReference type="NCBIfam" id="NF009544">
    <property type="entry name" value="PRK12928.1"/>
    <property type="match status" value="1"/>
</dbReference>
<dbReference type="PANTHER" id="PTHR10949">
    <property type="entry name" value="LIPOYL SYNTHASE"/>
    <property type="match status" value="1"/>
</dbReference>
<reference evidence="11 12" key="1">
    <citation type="submission" date="2016-10" db="EMBL/GenBank/DDBJ databases">
        <authorList>
            <person name="de Groot N.N."/>
        </authorList>
    </citation>
    <scope>NUCLEOTIDE SEQUENCE [LARGE SCALE GENOMIC DNA]</scope>
    <source>
        <strain evidence="11 12">DSM 7343</strain>
    </source>
</reference>
<keyword evidence="5 9" id="KW-0479">Metal-binding</keyword>
<dbReference type="EC" id="2.8.1.8" evidence="9"/>
<dbReference type="Gene3D" id="3.20.20.70">
    <property type="entry name" value="Aldolase class I"/>
    <property type="match status" value="1"/>
</dbReference>
<dbReference type="FunFam" id="3.20.20.70:FF:000040">
    <property type="entry name" value="Lipoyl synthase"/>
    <property type="match status" value="1"/>
</dbReference>
<dbReference type="EMBL" id="FNQN01000001">
    <property type="protein sequence ID" value="SDZ82724.1"/>
    <property type="molecule type" value="Genomic_DNA"/>
</dbReference>
<comment type="pathway">
    <text evidence="9">Protein modification; protein lipoylation via endogenous pathway; protein N(6)-(lipoyl)lysine from octanoyl-[acyl-carrier-protein]: step 2/2.</text>
</comment>